<dbReference type="InterPro" id="IPR052462">
    <property type="entry name" value="SLIRP/GR-RBP-like"/>
</dbReference>
<keyword evidence="1" id="KW-0694">RNA-binding</keyword>
<dbReference type="EMBL" id="PEZW01000015">
    <property type="protein sequence ID" value="PIS07696.1"/>
    <property type="molecule type" value="Genomic_DNA"/>
</dbReference>
<dbReference type="InterPro" id="IPR035979">
    <property type="entry name" value="RBD_domain_sf"/>
</dbReference>
<dbReference type="Gene3D" id="3.30.70.330">
    <property type="match status" value="1"/>
</dbReference>
<organism evidence="3 4">
    <name type="scientific">Candidatus Berkelbacteria bacterium CG10_big_fil_rev_8_21_14_0_10_43_13</name>
    <dbReference type="NCBI Taxonomy" id="1974514"/>
    <lineage>
        <taxon>Bacteria</taxon>
        <taxon>Candidatus Berkelbacteria</taxon>
    </lineage>
</organism>
<evidence type="ECO:0000313" key="3">
    <source>
        <dbReference type="EMBL" id="PIS07696.1"/>
    </source>
</evidence>
<name>A0A2H0W6J7_9BACT</name>
<sequence>MEEQKNKLFVSNLPYSVDDNALLEMFSGIEGVTVVEAKVILDKFNNNRSKGFGFVTCETDEMAEIAIKEMNGKEIDGRQIFVNVARPQVKRDNFSRDRF</sequence>
<comment type="caution">
    <text evidence="3">The sequence shown here is derived from an EMBL/GenBank/DDBJ whole genome shotgun (WGS) entry which is preliminary data.</text>
</comment>
<gene>
    <name evidence="3" type="ORF">COT78_02185</name>
</gene>
<dbReference type="AlphaFoldDB" id="A0A2H0W6J7"/>
<dbReference type="Proteomes" id="UP000231382">
    <property type="component" value="Unassembled WGS sequence"/>
</dbReference>
<proteinExistence type="predicted"/>
<reference evidence="4" key="1">
    <citation type="submission" date="2017-09" db="EMBL/GenBank/DDBJ databases">
        <title>Depth-based differentiation of microbial function through sediment-hosted aquifers and enrichment of novel symbionts in the deep terrestrial subsurface.</title>
        <authorList>
            <person name="Probst A.J."/>
            <person name="Ladd B."/>
            <person name="Jarett J.K."/>
            <person name="Geller-Mcgrath D.E."/>
            <person name="Sieber C.M.K."/>
            <person name="Emerson J.B."/>
            <person name="Anantharaman K."/>
            <person name="Thomas B.C."/>
            <person name="Malmstrom R."/>
            <person name="Stieglmeier M."/>
            <person name="Klingl A."/>
            <person name="Woyke T."/>
            <person name="Ryan C.M."/>
            <person name="Banfield J.F."/>
        </authorList>
    </citation>
    <scope>NUCLEOTIDE SEQUENCE [LARGE SCALE GENOMIC DNA]</scope>
</reference>
<accession>A0A2H0W6J7</accession>
<dbReference type="PROSITE" id="PS50102">
    <property type="entry name" value="RRM"/>
    <property type="match status" value="1"/>
</dbReference>
<dbReference type="PANTHER" id="PTHR48027">
    <property type="entry name" value="HETEROGENEOUS NUCLEAR RIBONUCLEOPROTEIN 87F-RELATED"/>
    <property type="match status" value="1"/>
</dbReference>
<evidence type="ECO:0000259" key="2">
    <source>
        <dbReference type="PROSITE" id="PS50102"/>
    </source>
</evidence>
<feature type="domain" description="RRM" evidence="2">
    <location>
        <begin position="6"/>
        <end position="87"/>
    </location>
</feature>
<dbReference type="InterPro" id="IPR012677">
    <property type="entry name" value="Nucleotide-bd_a/b_plait_sf"/>
</dbReference>
<dbReference type="Pfam" id="PF00076">
    <property type="entry name" value="RRM_1"/>
    <property type="match status" value="1"/>
</dbReference>
<protein>
    <submittedName>
        <fullName evidence="3">RNA-binding protein</fullName>
    </submittedName>
</protein>
<dbReference type="SUPFAM" id="SSF54928">
    <property type="entry name" value="RNA-binding domain, RBD"/>
    <property type="match status" value="1"/>
</dbReference>
<evidence type="ECO:0000313" key="4">
    <source>
        <dbReference type="Proteomes" id="UP000231382"/>
    </source>
</evidence>
<dbReference type="SMART" id="SM00360">
    <property type="entry name" value="RRM"/>
    <property type="match status" value="1"/>
</dbReference>
<dbReference type="GO" id="GO:0003723">
    <property type="term" value="F:RNA binding"/>
    <property type="evidence" value="ECO:0007669"/>
    <property type="project" value="UniProtKB-KW"/>
</dbReference>
<dbReference type="InterPro" id="IPR000504">
    <property type="entry name" value="RRM_dom"/>
</dbReference>
<evidence type="ECO:0000256" key="1">
    <source>
        <dbReference type="ARBA" id="ARBA00022884"/>
    </source>
</evidence>